<accession>A0A1G2D5F1</accession>
<dbReference type="EMBL" id="MHLL01000046">
    <property type="protein sequence ID" value="OGZ07998.1"/>
    <property type="molecule type" value="Genomic_DNA"/>
</dbReference>
<gene>
    <name evidence="1" type="ORF">A3D65_06485</name>
</gene>
<protein>
    <submittedName>
        <fullName evidence="1">Uncharacterized protein</fullName>
    </submittedName>
</protein>
<organism evidence="1 2">
    <name type="scientific">Candidatus Lloydbacteria bacterium RIFCSPHIGHO2_02_FULL_50_13</name>
    <dbReference type="NCBI Taxonomy" id="1798661"/>
    <lineage>
        <taxon>Bacteria</taxon>
        <taxon>Candidatus Lloydiibacteriota</taxon>
    </lineage>
</organism>
<dbReference type="Proteomes" id="UP000177996">
    <property type="component" value="Unassembled WGS sequence"/>
</dbReference>
<proteinExistence type="predicted"/>
<evidence type="ECO:0000313" key="1">
    <source>
        <dbReference type="EMBL" id="OGZ07998.1"/>
    </source>
</evidence>
<reference evidence="1 2" key="1">
    <citation type="journal article" date="2016" name="Nat. Commun.">
        <title>Thousands of microbial genomes shed light on interconnected biogeochemical processes in an aquifer system.</title>
        <authorList>
            <person name="Anantharaman K."/>
            <person name="Brown C.T."/>
            <person name="Hug L.A."/>
            <person name="Sharon I."/>
            <person name="Castelle C.J."/>
            <person name="Probst A.J."/>
            <person name="Thomas B.C."/>
            <person name="Singh A."/>
            <person name="Wilkins M.J."/>
            <person name="Karaoz U."/>
            <person name="Brodie E.L."/>
            <person name="Williams K.H."/>
            <person name="Hubbard S.S."/>
            <person name="Banfield J.F."/>
        </authorList>
    </citation>
    <scope>NUCLEOTIDE SEQUENCE [LARGE SCALE GENOMIC DNA]</scope>
</reference>
<sequence>MVEPPVFYSNTKPTVHDCAHIDTCEYISDSAMRDAKIYHSIPVTFRICRTCGQKDQRLRPSNYHFSVLNRSSDFVTGITRDEYLAIERSFDVKKPEYRARLMRQVREAVEARVLTADELREIWALLYA</sequence>
<dbReference type="AlphaFoldDB" id="A0A1G2D5F1"/>
<comment type="caution">
    <text evidence="1">The sequence shown here is derived from an EMBL/GenBank/DDBJ whole genome shotgun (WGS) entry which is preliminary data.</text>
</comment>
<name>A0A1G2D5F1_9BACT</name>
<evidence type="ECO:0000313" key="2">
    <source>
        <dbReference type="Proteomes" id="UP000177996"/>
    </source>
</evidence>